<evidence type="ECO:0000313" key="1">
    <source>
        <dbReference type="EMBL" id="MVT78565.1"/>
    </source>
</evidence>
<organism evidence="1 2">
    <name type="scientific">Bradyrhizobium cajani</name>
    <dbReference type="NCBI Taxonomy" id="1928661"/>
    <lineage>
        <taxon>Bacteria</taxon>
        <taxon>Pseudomonadati</taxon>
        <taxon>Pseudomonadota</taxon>
        <taxon>Alphaproteobacteria</taxon>
        <taxon>Hyphomicrobiales</taxon>
        <taxon>Nitrobacteraceae</taxon>
        <taxon>Bradyrhizobium</taxon>
    </lineage>
</organism>
<evidence type="ECO:0000313" key="2">
    <source>
        <dbReference type="Proteomes" id="UP000449969"/>
    </source>
</evidence>
<dbReference type="Proteomes" id="UP000449969">
    <property type="component" value="Unassembled WGS sequence"/>
</dbReference>
<dbReference type="AlphaFoldDB" id="A0A844TM64"/>
<accession>A0A844TM64</accession>
<keyword evidence="2" id="KW-1185">Reference proteome</keyword>
<dbReference type="EMBL" id="WQNE01000059">
    <property type="protein sequence ID" value="MVT78565.1"/>
    <property type="molecule type" value="Genomic_DNA"/>
</dbReference>
<proteinExistence type="predicted"/>
<dbReference type="OrthoDB" id="9803985at2"/>
<sequence length="136" mass="15711">MSAIRTTRPPAFEIRFAVPAIALAERIGRALRKPTVEAMLSYSTGELGNKPGEIRHSSMWALHSHARNGKPNTFVQFSRVLTEEKGYDRQQTYDLGRCARLQRQFRVCRSLQHGEPRCRIGECPRLYRTNHWFHSS</sequence>
<gene>
    <name evidence="1" type="ORF">GPL20_37000</name>
</gene>
<reference evidence="1 2" key="1">
    <citation type="submission" date="2019-12" db="EMBL/GenBank/DDBJ databases">
        <title>Draft genome sequences Bradyrhizobium cajani AMBPC1010, Bradyrhizobium pachyrhizi AMBPC1040 and Bradyrhizobium yuanmingense ALSPC3051, three plant growth promoting strains isolated from nodules of Cajanus cajan L. in Dominican Republic.</title>
        <authorList>
            <person name="Flores-Felix J.D."/>
            <person name="Araujo J."/>
            <person name="Diaz-Alcantara C."/>
            <person name="Gonzalez-Andres F."/>
            <person name="Velazquez E."/>
        </authorList>
    </citation>
    <scope>NUCLEOTIDE SEQUENCE [LARGE SCALE GENOMIC DNA]</scope>
    <source>
        <strain evidence="1 2">1010</strain>
    </source>
</reference>
<protein>
    <submittedName>
        <fullName evidence="1">Uncharacterized protein</fullName>
    </submittedName>
</protein>
<name>A0A844TM64_9BRAD</name>
<comment type="caution">
    <text evidence="1">The sequence shown here is derived from an EMBL/GenBank/DDBJ whole genome shotgun (WGS) entry which is preliminary data.</text>
</comment>